<accession>A0A0L9V2T8</accession>
<reference evidence="2" key="1">
    <citation type="journal article" date="2015" name="Proc. Natl. Acad. Sci. U.S.A.">
        <title>Genome sequencing of adzuki bean (Vigna angularis) provides insight into high starch and low fat accumulation and domestication.</title>
        <authorList>
            <person name="Yang K."/>
            <person name="Tian Z."/>
            <person name="Chen C."/>
            <person name="Luo L."/>
            <person name="Zhao B."/>
            <person name="Wang Z."/>
            <person name="Yu L."/>
            <person name="Li Y."/>
            <person name="Sun Y."/>
            <person name="Li W."/>
            <person name="Chen Y."/>
            <person name="Li Y."/>
            <person name="Zhang Y."/>
            <person name="Ai D."/>
            <person name="Zhao J."/>
            <person name="Shang C."/>
            <person name="Ma Y."/>
            <person name="Wu B."/>
            <person name="Wang M."/>
            <person name="Gao L."/>
            <person name="Sun D."/>
            <person name="Zhang P."/>
            <person name="Guo F."/>
            <person name="Wang W."/>
            <person name="Li Y."/>
            <person name="Wang J."/>
            <person name="Varshney R.K."/>
            <person name="Wang J."/>
            <person name="Ling H.Q."/>
            <person name="Wan P."/>
        </authorList>
    </citation>
    <scope>NUCLEOTIDE SEQUENCE</scope>
    <source>
        <strain evidence="2">cv. Jingnong 6</strain>
    </source>
</reference>
<dbReference type="EMBL" id="CM003378">
    <property type="protein sequence ID" value="KOM49410.1"/>
    <property type="molecule type" value="Genomic_DNA"/>
</dbReference>
<evidence type="ECO:0000313" key="2">
    <source>
        <dbReference type="Proteomes" id="UP000053144"/>
    </source>
</evidence>
<dbReference type="Proteomes" id="UP000053144">
    <property type="component" value="Chromosome 8"/>
</dbReference>
<proteinExistence type="predicted"/>
<organism evidence="1 2">
    <name type="scientific">Phaseolus angularis</name>
    <name type="common">Azuki bean</name>
    <name type="synonym">Vigna angularis</name>
    <dbReference type="NCBI Taxonomy" id="3914"/>
    <lineage>
        <taxon>Eukaryota</taxon>
        <taxon>Viridiplantae</taxon>
        <taxon>Streptophyta</taxon>
        <taxon>Embryophyta</taxon>
        <taxon>Tracheophyta</taxon>
        <taxon>Spermatophyta</taxon>
        <taxon>Magnoliopsida</taxon>
        <taxon>eudicotyledons</taxon>
        <taxon>Gunneridae</taxon>
        <taxon>Pentapetalae</taxon>
        <taxon>rosids</taxon>
        <taxon>fabids</taxon>
        <taxon>Fabales</taxon>
        <taxon>Fabaceae</taxon>
        <taxon>Papilionoideae</taxon>
        <taxon>50 kb inversion clade</taxon>
        <taxon>NPAAA clade</taxon>
        <taxon>indigoferoid/millettioid clade</taxon>
        <taxon>Phaseoleae</taxon>
        <taxon>Vigna</taxon>
    </lineage>
</organism>
<dbReference type="Gramene" id="KOM49410">
    <property type="protein sequence ID" value="KOM49410"/>
    <property type="gene ID" value="LR48_Vigan08g023700"/>
</dbReference>
<dbReference type="AlphaFoldDB" id="A0A0L9V2T8"/>
<name>A0A0L9V2T8_PHAAN</name>
<evidence type="ECO:0000313" key="1">
    <source>
        <dbReference type="EMBL" id="KOM49410.1"/>
    </source>
</evidence>
<sequence length="110" mass="12361">MRALERKGREISCEDEGGQHFASNLNAKARISLHSKTKMNGASKYGRHMINNMDMSSLGVGHKQEWREEEISKWLANPELIIASMHAIWFFIYIGGGTTLCRSGLPLPES</sequence>
<protein>
    <submittedName>
        <fullName evidence="1">Uncharacterized protein</fullName>
    </submittedName>
</protein>
<gene>
    <name evidence="1" type="ORF">LR48_Vigan08g023700</name>
</gene>